<dbReference type="Pfam" id="PF13041">
    <property type="entry name" value="PPR_2"/>
    <property type="match status" value="1"/>
</dbReference>
<dbReference type="EMBL" id="PNBA02000015">
    <property type="protein sequence ID" value="KAG6398325.1"/>
    <property type="molecule type" value="Genomic_DNA"/>
</dbReference>
<reference evidence="3" key="2">
    <citation type="submission" date="2020-08" db="EMBL/GenBank/DDBJ databases">
        <title>Plant Genome Project.</title>
        <authorList>
            <person name="Zhang R.-G."/>
        </authorList>
    </citation>
    <scope>NUCLEOTIDE SEQUENCE</scope>
    <source>
        <strain evidence="3">Huo1</strain>
        <tissue evidence="3">Leaf</tissue>
    </source>
</reference>
<dbReference type="Gene3D" id="1.25.40.10">
    <property type="entry name" value="Tetratricopeptide repeat domain"/>
    <property type="match status" value="3"/>
</dbReference>
<dbReference type="PANTHER" id="PTHR47926">
    <property type="entry name" value="PENTATRICOPEPTIDE REPEAT-CONTAINING PROTEIN"/>
    <property type="match status" value="1"/>
</dbReference>
<gene>
    <name evidence="3" type="ORF">SASPL_139783</name>
</gene>
<dbReference type="Pfam" id="PF01535">
    <property type="entry name" value="PPR"/>
    <property type="match status" value="3"/>
</dbReference>
<dbReference type="GO" id="GO:0003723">
    <property type="term" value="F:RNA binding"/>
    <property type="evidence" value="ECO:0007669"/>
    <property type="project" value="InterPro"/>
</dbReference>
<dbReference type="Pfam" id="PF20431">
    <property type="entry name" value="E_motif"/>
    <property type="match status" value="1"/>
</dbReference>
<dbReference type="FunFam" id="1.25.40.10:FF:000090">
    <property type="entry name" value="Pentatricopeptide repeat-containing protein, chloroplastic"/>
    <property type="match status" value="1"/>
</dbReference>
<dbReference type="InterPro" id="IPR011990">
    <property type="entry name" value="TPR-like_helical_dom_sf"/>
</dbReference>
<dbReference type="Proteomes" id="UP000298416">
    <property type="component" value="Unassembled WGS sequence"/>
</dbReference>
<feature type="repeat" description="PPR" evidence="2">
    <location>
        <begin position="296"/>
        <end position="330"/>
    </location>
</feature>
<dbReference type="GO" id="GO:0009451">
    <property type="term" value="P:RNA modification"/>
    <property type="evidence" value="ECO:0007669"/>
    <property type="project" value="InterPro"/>
</dbReference>
<evidence type="ECO:0000313" key="4">
    <source>
        <dbReference type="Proteomes" id="UP000298416"/>
    </source>
</evidence>
<dbReference type="NCBIfam" id="TIGR00756">
    <property type="entry name" value="PPR"/>
    <property type="match status" value="3"/>
</dbReference>
<evidence type="ECO:0000256" key="1">
    <source>
        <dbReference type="ARBA" id="ARBA00022737"/>
    </source>
</evidence>
<comment type="caution">
    <text evidence="3">The sequence shown here is derived from an EMBL/GenBank/DDBJ whole genome shotgun (WGS) entry which is preliminary data.</text>
</comment>
<evidence type="ECO:0000256" key="2">
    <source>
        <dbReference type="PROSITE-ProRule" id="PRU00708"/>
    </source>
</evidence>
<feature type="repeat" description="PPR" evidence="2">
    <location>
        <begin position="164"/>
        <end position="194"/>
    </location>
</feature>
<organism evidence="3">
    <name type="scientific">Salvia splendens</name>
    <name type="common">Scarlet sage</name>
    <dbReference type="NCBI Taxonomy" id="180675"/>
    <lineage>
        <taxon>Eukaryota</taxon>
        <taxon>Viridiplantae</taxon>
        <taxon>Streptophyta</taxon>
        <taxon>Embryophyta</taxon>
        <taxon>Tracheophyta</taxon>
        <taxon>Spermatophyta</taxon>
        <taxon>Magnoliopsida</taxon>
        <taxon>eudicotyledons</taxon>
        <taxon>Gunneridae</taxon>
        <taxon>Pentapetalae</taxon>
        <taxon>asterids</taxon>
        <taxon>lamiids</taxon>
        <taxon>Lamiales</taxon>
        <taxon>Lamiaceae</taxon>
        <taxon>Nepetoideae</taxon>
        <taxon>Mentheae</taxon>
        <taxon>Salviinae</taxon>
        <taxon>Salvia</taxon>
        <taxon>Salvia subgen. Calosphace</taxon>
        <taxon>core Calosphace</taxon>
    </lineage>
</organism>
<evidence type="ECO:0008006" key="5">
    <source>
        <dbReference type="Google" id="ProtNLM"/>
    </source>
</evidence>
<feature type="repeat" description="PPR" evidence="2">
    <location>
        <begin position="92"/>
        <end position="128"/>
    </location>
</feature>
<feature type="repeat" description="PPR" evidence="2">
    <location>
        <begin position="195"/>
        <end position="229"/>
    </location>
</feature>
<name>A0A8X8WMN0_SALSN</name>
<keyword evidence="4" id="KW-1185">Reference proteome</keyword>
<accession>A0A8X8WMN0</accession>
<dbReference type="AlphaFoldDB" id="A0A8X8WMN0"/>
<protein>
    <recommendedName>
        <fullName evidence="5">Cell division protease FtsH</fullName>
    </recommendedName>
</protein>
<proteinExistence type="predicted"/>
<dbReference type="PROSITE" id="PS51375">
    <property type="entry name" value="PPR"/>
    <property type="match status" value="4"/>
</dbReference>
<evidence type="ECO:0000313" key="3">
    <source>
        <dbReference type="EMBL" id="KAG6398325.1"/>
    </source>
</evidence>
<dbReference type="InterPro" id="IPR002885">
    <property type="entry name" value="PPR_rpt"/>
</dbReference>
<sequence>MVRFSASTIYESQLRNSNFTLLERCFSLLDSSSSLKQLLQIHDQLIISGLHRNSCFAEEIIQLCTSGSLRAKHQIDCINHAHRVANCYQNLDSSSWNSVIRAYATSNSGSQREAMRAFLDMRWLGVGPDDHTFPYVFKSCASFFGFSEGRQVHGDALKHGLHLNVYVQNTMIHCYGSCKMLTDAYRVFDEMSHRTLVSWNSMMNVNVECGWFYESVELFLKMRRSGFVADETTMVIALSACAELGNLSLGKWLHSQVIENGMVVNCQLGTALVDMYGKCGNVGYASLVFDRIVHRNVWTWSSMITGFAQHGFARQALEIFQEMRNQSTKPNHVTFLGVLSACSHGGLTENGQRYFKEMEQVHGIKPMMVHYCAMVDMLGRAGRLKEAYEFVMSMPIEADGVVWRALLSSCHIHDINDYGVSEKAREKLMELEPKRSGNLVMIANNYAEVGLWEKAGDLRSKMRVKGLKKIAGESCIEIAGNTFRFLSGDDSCFAWDDIFLLLKILNLHMKMVCFE</sequence>
<dbReference type="FunFam" id="1.25.40.10:FF:000427">
    <property type="entry name" value="Pentatricopeptide repeat-containing protein chloroplastic"/>
    <property type="match status" value="1"/>
</dbReference>
<keyword evidence="1" id="KW-0677">Repeat</keyword>
<dbReference type="PANTHER" id="PTHR47926:SF347">
    <property type="entry name" value="PENTATRICOPEPTIDE REPEAT-CONTAINING PROTEIN"/>
    <property type="match status" value="1"/>
</dbReference>
<dbReference type="InterPro" id="IPR046960">
    <property type="entry name" value="PPR_At4g14850-like_plant"/>
</dbReference>
<dbReference type="OrthoDB" id="622408at2759"/>
<dbReference type="InterPro" id="IPR046848">
    <property type="entry name" value="E_motif"/>
</dbReference>
<reference evidence="3" key="1">
    <citation type="submission" date="2018-01" db="EMBL/GenBank/DDBJ databases">
        <authorList>
            <person name="Mao J.F."/>
        </authorList>
    </citation>
    <scope>NUCLEOTIDE SEQUENCE</scope>
    <source>
        <strain evidence="3">Huo1</strain>
        <tissue evidence="3">Leaf</tissue>
    </source>
</reference>